<evidence type="ECO:0000256" key="1">
    <source>
        <dbReference type="SAM" id="MobiDB-lite"/>
    </source>
</evidence>
<sequence>MTSSVRTWKWTAPSAGALCASLLLASALISTACGLEEGGFGAAPGSAGPPGPANPGNAGGDGGTTSPGKGDPTCVPTAETCNGRDDDCNGVPDEGCPQCDGPNGRCTVAMTFTGTGGSGPLGYPLQGGDIFDDTCGEGEAVVGVDAQYGDYVDQVRTWCVKLEVRREVAAPEYKYSVVWREEPLFRFPAHGAGGPNAATVQCKKPKLAVGLSLVGRQVNGGRIAKVEFACAEVGILGLPGVARLVYTNPTPEKVEGARVGMGTALPPYSTPPGSIIHGLYGQPPDARDFLYALGTRDQALSITPLPPVSPVSAVAPLRSSLSSR</sequence>
<feature type="chain" id="PRO_5047314670" evidence="2">
    <location>
        <begin position="33"/>
        <end position="324"/>
    </location>
</feature>
<dbReference type="PROSITE" id="PS51257">
    <property type="entry name" value="PROKAR_LIPOPROTEIN"/>
    <property type="match status" value="1"/>
</dbReference>
<keyword evidence="4" id="KW-1185">Reference proteome</keyword>
<protein>
    <submittedName>
        <fullName evidence="3">Uncharacterized protein</fullName>
    </submittedName>
</protein>
<gene>
    <name evidence="3" type="ORF">LZC94_33880</name>
</gene>
<dbReference type="EMBL" id="CP089984">
    <property type="protein sequence ID" value="WXB12829.1"/>
    <property type="molecule type" value="Genomic_DNA"/>
</dbReference>
<organism evidence="3 4">
    <name type="scientific">Pendulispora albinea</name>
    <dbReference type="NCBI Taxonomy" id="2741071"/>
    <lineage>
        <taxon>Bacteria</taxon>
        <taxon>Pseudomonadati</taxon>
        <taxon>Myxococcota</taxon>
        <taxon>Myxococcia</taxon>
        <taxon>Myxococcales</taxon>
        <taxon>Sorangiineae</taxon>
        <taxon>Pendulisporaceae</taxon>
        <taxon>Pendulispora</taxon>
    </lineage>
</organism>
<evidence type="ECO:0000313" key="3">
    <source>
        <dbReference type="EMBL" id="WXB12829.1"/>
    </source>
</evidence>
<feature type="signal peptide" evidence="2">
    <location>
        <begin position="1"/>
        <end position="32"/>
    </location>
</feature>
<feature type="region of interest" description="Disordered" evidence="1">
    <location>
        <begin position="44"/>
        <end position="71"/>
    </location>
</feature>
<proteinExistence type="predicted"/>
<keyword evidence="2" id="KW-0732">Signal</keyword>
<dbReference type="RefSeq" id="WP_394822450.1">
    <property type="nucleotide sequence ID" value="NZ_CP089984.1"/>
</dbReference>
<evidence type="ECO:0000313" key="4">
    <source>
        <dbReference type="Proteomes" id="UP001370348"/>
    </source>
</evidence>
<evidence type="ECO:0000256" key="2">
    <source>
        <dbReference type="SAM" id="SignalP"/>
    </source>
</evidence>
<name>A0ABZ2LPK0_9BACT</name>
<dbReference type="Proteomes" id="UP001370348">
    <property type="component" value="Chromosome"/>
</dbReference>
<accession>A0ABZ2LPK0</accession>
<reference evidence="3 4" key="1">
    <citation type="submission" date="2021-12" db="EMBL/GenBank/DDBJ databases">
        <title>Discovery of the Pendulisporaceae a myxobacterial family with distinct sporulation behavior and unique specialized metabolism.</title>
        <authorList>
            <person name="Garcia R."/>
            <person name="Popoff A."/>
            <person name="Bader C.D."/>
            <person name="Loehr J."/>
            <person name="Walesch S."/>
            <person name="Walt C."/>
            <person name="Boldt J."/>
            <person name="Bunk B."/>
            <person name="Haeckl F.J.F.P.J."/>
            <person name="Gunesch A.P."/>
            <person name="Birkelbach J."/>
            <person name="Nuebel U."/>
            <person name="Pietschmann T."/>
            <person name="Bach T."/>
            <person name="Mueller R."/>
        </authorList>
    </citation>
    <scope>NUCLEOTIDE SEQUENCE [LARGE SCALE GENOMIC DNA]</scope>
    <source>
        <strain evidence="3 4">MSr11954</strain>
    </source>
</reference>